<dbReference type="OMA" id="ICTHEEH"/>
<dbReference type="GeneTree" id="ENSGT00940000163908"/>
<dbReference type="Gene3D" id="3.40.33.10">
    <property type="entry name" value="CAP"/>
    <property type="match status" value="1"/>
</dbReference>
<feature type="region of interest" description="Disordered" evidence="1">
    <location>
        <begin position="200"/>
        <end position="258"/>
    </location>
</feature>
<organism evidence="4 5">
    <name type="scientific">Electrophorus electricus</name>
    <name type="common">Electric eel</name>
    <name type="synonym">Gymnotus electricus</name>
    <dbReference type="NCBI Taxonomy" id="8005"/>
    <lineage>
        <taxon>Eukaryota</taxon>
        <taxon>Metazoa</taxon>
        <taxon>Chordata</taxon>
        <taxon>Craniata</taxon>
        <taxon>Vertebrata</taxon>
        <taxon>Euteleostomi</taxon>
        <taxon>Actinopterygii</taxon>
        <taxon>Neopterygii</taxon>
        <taxon>Teleostei</taxon>
        <taxon>Ostariophysi</taxon>
        <taxon>Gymnotiformes</taxon>
        <taxon>Gymnotoidei</taxon>
        <taxon>Gymnotidae</taxon>
        <taxon>Electrophorus</taxon>
    </lineage>
</organism>
<accession>A0A4W4FLN2</accession>
<dbReference type="AlphaFoldDB" id="A0A4W4FLN2"/>
<protein>
    <recommendedName>
        <fullName evidence="3">SCP domain-containing protein</fullName>
    </recommendedName>
</protein>
<keyword evidence="2" id="KW-0732">Signal</keyword>
<keyword evidence="5" id="KW-1185">Reference proteome</keyword>
<dbReference type="InterPro" id="IPR001283">
    <property type="entry name" value="CRISP-related"/>
</dbReference>
<feature type="chain" id="PRO_5044340464" description="SCP domain-containing protein" evidence="2">
    <location>
        <begin position="22"/>
        <end position="291"/>
    </location>
</feature>
<dbReference type="SMART" id="SM00198">
    <property type="entry name" value="SCP"/>
    <property type="match status" value="1"/>
</dbReference>
<evidence type="ECO:0000259" key="3">
    <source>
        <dbReference type="SMART" id="SM00198"/>
    </source>
</evidence>
<evidence type="ECO:0000256" key="1">
    <source>
        <dbReference type="SAM" id="MobiDB-lite"/>
    </source>
</evidence>
<reference evidence="4" key="4">
    <citation type="submission" date="2025-08" db="UniProtKB">
        <authorList>
            <consortium name="Ensembl"/>
        </authorList>
    </citation>
    <scope>IDENTIFICATION</scope>
</reference>
<dbReference type="InterPro" id="IPR035940">
    <property type="entry name" value="CAP_sf"/>
</dbReference>
<dbReference type="GO" id="GO:0005576">
    <property type="term" value="C:extracellular region"/>
    <property type="evidence" value="ECO:0007669"/>
    <property type="project" value="InterPro"/>
</dbReference>
<proteinExistence type="predicted"/>
<dbReference type="Ensembl" id="ENSEEET00000025268.2">
    <property type="protein sequence ID" value="ENSEEEP00000024980.2"/>
    <property type="gene ID" value="ENSEEEG00000012114.2"/>
</dbReference>
<feature type="domain" description="SCP" evidence="3">
    <location>
        <begin position="26"/>
        <end position="169"/>
    </location>
</feature>
<feature type="compositionally biased region" description="Polar residues" evidence="1">
    <location>
        <begin position="248"/>
        <end position="258"/>
    </location>
</feature>
<evidence type="ECO:0000313" key="5">
    <source>
        <dbReference type="Proteomes" id="UP000314983"/>
    </source>
</evidence>
<feature type="compositionally biased region" description="Basic and acidic residues" evidence="1">
    <location>
        <begin position="200"/>
        <end position="244"/>
    </location>
</feature>
<reference evidence="5" key="1">
    <citation type="journal article" date="2014" name="Science">
        <title>Nonhuman genetics. Genomic basis for the convergent evolution of electric organs.</title>
        <authorList>
            <person name="Gallant J.R."/>
            <person name="Traeger L.L."/>
            <person name="Volkening J.D."/>
            <person name="Moffett H."/>
            <person name="Chen P.H."/>
            <person name="Novina C.D."/>
            <person name="Phillips G.N.Jr."/>
            <person name="Anand R."/>
            <person name="Wells G.B."/>
            <person name="Pinch M."/>
            <person name="Guth R."/>
            <person name="Unguez G.A."/>
            <person name="Albert J.S."/>
            <person name="Zakon H.H."/>
            <person name="Samanta M.P."/>
            <person name="Sussman M.R."/>
        </authorList>
    </citation>
    <scope>NUCLEOTIDE SEQUENCE [LARGE SCALE GENOMIC DNA]</scope>
</reference>
<dbReference type="PRINTS" id="PR00837">
    <property type="entry name" value="V5TPXLIKE"/>
</dbReference>
<dbReference type="SUPFAM" id="SSF55797">
    <property type="entry name" value="PR-1-like"/>
    <property type="match status" value="1"/>
</dbReference>
<dbReference type="InterPro" id="IPR018244">
    <property type="entry name" value="Allrgn_V5/Tpx1_CS"/>
</dbReference>
<reference evidence="5" key="2">
    <citation type="journal article" date="2017" name="Sci. Adv.">
        <title>A tail of two voltages: Proteomic comparison of the three electric organs of the electric eel.</title>
        <authorList>
            <person name="Traeger L.L."/>
            <person name="Sabat G."/>
            <person name="Barrett-Wilt G.A."/>
            <person name="Wells G.B."/>
            <person name="Sussman M.R."/>
        </authorList>
    </citation>
    <scope>NUCLEOTIDE SEQUENCE [LARGE SCALE GENOMIC DNA]</scope>
</reference>
<gene>
    <name evidence="4" type="primary">LOC113582349</name>
</gene>
<name>A0A4W4FLN2_ELEEL</name>
<dbReference type="InterPro" id="IPR014044">
    <property type="entry name" value="CAP_dom"/>
</dbReference>
<sequence>MAPAGVLHCTLLWLTVAAVASLLTKEQRDSIVDQHNIYRASVNPKAADMARMTWNENATLVAEKYASQCIWDHNPAVKNIFGESLFTSTGPINVSKVLHEWFKEHEHYDYDNNQCSEDEQCGHYTQMVWAKSTSVGCAAHVCATFQGLPGFTNTTIVVCNYFPLGNVVGHKPYQAGEPCSQCPENWTLCEDNVCGPEHKDVLPSTETEHGDILPSTETERGDILPSTETEHGDILPSTETEHGDILPSTETEQENNTRAMPEHAVIASKAGTGTLILARLLLAGLIASLVF</sequence>
<reference evidence="4" key="5">
    <citation type="submission" date="2025-09" db="UniProtKB">
        <authorList>
            <consortium name="Ensembl"/>
        </authorList>
    </citation>
    <scope>IDENTIFICATION</scope>
</reference>
<evidence type="ECO:0000256" key="2">
    <source>
        <dbReference type="SAM" id="SignalP"/>
    </source>
</evidence>
<dbReference type="PROSITE" id="PS01009">
    <property type="entry name" value="CRISP_1"/>
    <property type="match status" value="1"/>
</dbReference>
<dbReference type="STRING" id="8005.ENSEEEP00000024980"/>
<feature type="signal peptide" evidence="2">
    <location>
        <begin position="1"/>
        <end position="21"/>
    </location>
</feature>
<dbReference type="PROSITE" id="PS01010">
    <property type="entry name" value="CRISP_2"/>
    <property type="match status" value="1"/>
</dbReference>
<dbReference type="Pfam" id="PF00188">
    <property type="entry name" value="CAP"/>
    <property type="match status" value="1"/>
</dbReference>
<evidence type="ECO:0000313" key="4">
    <source>
        <dbReference type="Ensembl" id="ENSEEEP00000024980.2"/>
    </source>
</evidence>
<reference evidence="4" key="3">
    <citation type="submission" date="2020-05" db="EMBL/GenBank/DDBJ databases">
        <title>Electrophorus electricus (electric eel) genome, fEleEle1, primary haplotype.</title>
        <authorList>
            <person name="Myers G."/>
            <person name="Meyer A."/>
            <person name="Fedrigo O."/>
            <person name="Formenti G."/>
            <person name="Rhie A."/>
            <person name="Tracey A."/>
            <person name="Sims Y."/>
            <person name="Jarvis E.D."/>
        </authorList>
    </citation>
    <scope>NUCLEOTIDE SEQUENCE [LARGE SCALE GENOMIC DNA]</scope>
</reference>
<dbReference type="PANTHER" id="PTHR10334">
    <property type="entry name" value="CYSTEINE-RICH SECRETORY PROTEIN-RELATED"/>
    <property type="match status" value="1"/>
</dbReference>
<dbReference type="Proteomes" id="UP000314983">
    <property type="component" value="Chromosome 22"/>
</dbReference>